<dbReference type="SUPFAM" id="SSF52540">
    <property type="entry name" value="P-loop containing nucleoside triphosphate hydrolases"/>
    <property type="match status" value="1"/>
</dbReference>
<gene>
    <name evidence="1" type="ORF">PVT71_24100</name>
</gene>
<dbReference type="Gene3D" id="3.40.50.300">
    <property type="entry name" value="P-loop containing nucleotide triphosphate hydrolases"/>
    <property type="match status" value="1"/>
</dbReference>
<organism evidence="1">
    <name type="scientific">Alloyangia sp. H15</name>
    <dbReference type="NCBI Taxonomy" id="3029062"/>
    <lineage>
        <taxon>Bacteria</taxon>
        <taxon>Pseudomonadati</taxon>
        <taxon>Pseudomonadota</taxon>
        <taxon>Alphaproteobacteria</taxon>
        <taxon>Rhodobacterales</taxon>
        <taxon>Roseobacteraceae</taxon>
        <taxon>Alloyangia</taxon>
    </lineage>
</organism>
<dbReference type="EMBL" id="CP123386">
    <property type="protein sequence ID" value="XCC96780.1"/>
    <property type="molecule type" value="Genomic_DNA"/>
</dbReference>
<name>A0AAU8AP46_9RHOB</name>
<evidence type="ECO:0000313" key="1">
    <source>
        <dbReference type="EMBL" id="XCC96780.1"/>
    </source>
</evidence>
<keyword evidence="1" id="KW-0614">Plasmid</keyword>
<dbReference type="InterPro" id="IPR027417">
    <property type="entry name" value="P-loop_NTPase"/>
</dbReference>
<sequence length="280" mass="31549">MTGLLRLSENPDFTLQKRAGRALRRSLYTFHGPMQRNVIFMHIPKCGGNSLISAIRSVCPFYSRTSWVTFDESCLAAAAMDAQVEDIQAYHDDNGRGDKTYEVRRAVLNYAVQHGHSFVGGHFLFDPNIAALKPDSYKWITIVRDPVPRLISHYGEEVRSGLIPGDFDTYLGSELARRHGTVLVRYFSGRPDAGMVPGREDEDLACACANAQKFAVIGFIDRMEAFEADFARSFGRKITVAHARKGMVKKPDLTEAQMDRVRDLSRLDIALFERLEQERG</sequence>
<dbReference type="AlphaFoldDB" id="A0AAU8AP46"/>
<protein>
    <submittedName>
        <fullName evidence="1">Sulfotransferase family 2 domain-containing protein</fullName>
    </submittedName>
</protein>
<geneLocation type="plasmid" evidence="1">
    <name>unnamed1</name>
</geneLocation>
<accession>A0AAU8AP46</accession>
<reference evidence="1" key="1">
    <citation type="submission" date="2023-02" db="EMBL/GenBank/DDBJ databases">
        <title>Description and genomic characterization of Salipiger bruguierae sp. nov., isolated from the sediment of mangrove plant Bruguiera sexangula.</title>
        <authorList>
            <person name="Long M."/>
        </authorList>
    </citation>
    <scope>NUCLEOTIDE SEQUENCE</scope>
    <source>
        <strain evidence="1">H15</strain>
        <plasmid evidence="1">unnamed1</plasmid>
    </source>
</reference>
<proteinExistence type="predicted"/>
<dbReference type="RefSeq" id="WP_353475672.1">
    <property type="nucleotide sequence ID" value="NZ_CP123386.1"/>
</dbReference>